<dbReference type="CDD" id="cd17320">
    <property type="entry name" value="MFS_MdfA_MDR_like"/>
    <property type="match status" value="1"/>
</dbReference>
<keyword evidence="4" id="KW-1003">Cell membrane</keyword>
<dbReference type="NCBIfam" id="TIGR00710">
    <property type="entry name" value="efflux_Bcr_CflA"/>
    <property type="match status" value="1"/>
</dbReference>
<dbReference type="InterPro" id="IPR020846">
    <property type="entry name" value="MFS_dom"/>
</dbReference>
<evidence type="ECO:0000256" key="2">
    <source>
        <dbReference type="ARBA" id="ARBA00006236"/>
    </source>
</evidence>
<dbReference type="GO" id="GO:0005886">
    <property type="term" value="C:plasma membrane"/>
    <property type="evidence" value="ECO:0007669"/>
    <property type="project" value="UniProtKB-SubCell"/>
</dbReference>
<keyword evidence="7 8" id="KW-0472">Membrane</keyword>
<gene>
    <name evidence="10" type="ORF">HK439_25845</name>
</gene>
<keyword evidence="6 8" id="KW-1133">Transmembrane helix</keyword>
<proteinExistence type="inferred from homology"/>
<organism evidence="10 11">
    <name type="scientific">Roseibium aggregatum</name>
    <dbReference type="NCBI Taxonomy" id="187304"/>
    <lineage>
        <taxon>Bacteria</taxon>
        <taxon>Pseudomonadati</taxon>
        <taxon>Pseudomonadota</taxon>
        <taxon>Alphaproteobacteria</taxon>
        <taxon>Hyphomicrobiales</taxon>
        <taxon>Stappiaceae</taxon>
        <taxon>Roseibium</taxon>
    </lineage>
</organism>
<evidence type="ECO:0000256" key="6">
    <source>
        <dbReference type="ARBA" id="ARBA00022989"/>
    </source>
</evidence>
<dbReference type="GO" id="GO:1990961">
    <property type="term" value="P:xenobiotic detoxification by transmembrane export across the plasma membrane"/>
    <property type="evidence" value="ECO:0007669"/>
    <property type="project" value="InterPro"/>
</dbReference>
<feature type="transmembrane region" description="Helical" evidence="8">
    <location>
        <begin position="16"/>
        <end position="36"/>
    </location>
</feature>
<dbReference type="InterPro" id="IPR011701">
    <property type="entry name" value="MFS"/>
</dbReference>
<keyword evidence="5 8" id="KW-0812">Transmembrane</keyword>
<feature type="transmembrane region" description="Helical" evidence="8">
    <location>
        <begin position="166"/>
        <end position="187"/>
    </location>
</feature>
<sequence>MTVAAEPAMSTRRTTILGAALVAIGPITMSLYTPAMPQLAVDFGTSDALIKLTLTTYFAGFALTQLVCGPLSDAFGRKPVAIAFLVLYLASTVLATLAPDVTWMLIARALQGVGAAVGVAVSRAIVRDQYTGQHSARIMNTIGTMLALGPAISPTIGGIILEVFGWREIFICMLLYGAALMAAVIAFQPETNAFKNVTNIHPERLAINYMTLLSDRKFMAPSLLLGLCLGNIYAMATVLPFVLIHDVGLTPAQFGVGMMMQSLSFISGTLVTGRLLKYFDAEKLVPLGIVGMLAASALMAILLRLYEPSYLIVMGPVGFFAFSLAFILPANFTSAMRDFPHIAGASSSMMGFMQFGGGILGSLLIASMGDPLFGMSTIIPVMPLVGVILYFLLGMKTKDARAAAE</sequence>
<dbReference type="RefSeq" id="WP_190294377.1">
    <property type="nucleotide sequence ID" value="NZ_JABFCZ010000052.1"/>
</dbReference>
<feature type="domain" description="Major facilitator superfamily (MFS) profile" evidence="9">
    <location>
        <begin position="14"/>
        <end position="398"/>
    </location>
</feature>
<evidence type="ECO:0000256" key="8">
    <source>
        <dbReference type="RuleBase" id="RU365088"/>
    </source>
</evidence>
<dbReference type="Pfam" id="PF07690">
    <property type="entry name" value="MFS_1"/>
    <property type="match status" value="1"/>
</dbReference>
<reference evidence="10" key="1">
    <citation type="submission" date="2020-05" db="EMBL/GenBank/DDBJ databases">
        <title>Identification of trans-AT polyketide cluster in two marine bacteria, producers of a novel glutaramide-containing polyketide sesbanimide D and analogs.</title>
        <authorList>
            <person name="Kacar D."/>
            <person name="Rodriguez P."/>
            <person name="Canedo L."/>
            <person name="Gonzalez E."/>
            <person name="Galan B."/>
            <person name="De La Calle F."/>
            <person name="Garcia J.L."/>
        </authorList>
    </citation>
    <scope>NUCLEOTIDE SEQUENCE</scope>
    <source>
        <strain evidence="10">PHM038</strain>
    </source>
</reference>
<dbReference type="GO" id="GO:0042910">
    <property type="term" value="F:xenobiotic transmembrane transporter activity"/>
    <property type="evidence" value="ECO:0007669"/>
    <property type="project" value="InterPro"/>
</dbReference>
<dbReference type="PRINTS" id="PR01036">
    <property type="entry name" value="TCRTETB"/>
</dbReference>
<feature type="transmembrane region" description="Helical" evidence="8">
    <location>
        <begin position="80"/>
        <end position="99"/>
    </location>
</feature>
<feature type="transmembrane region" description="Helical" evidence="8">
    <location>
        <begin position="105"/>
        <end position="126"/>
    </location>
</feature>
<evidence type="ECO:0000256" key="1">
    <source>
        <dbReference type="ARBA" id="ARBA00004651"/>
    </source>
</evidence>
<feature type="transmembrane region" description="Helical" evidence="8">
    <location>
        <begin position="284"/>
        <end position="303"/>
    </location>
</feature>
<comment type="caution">
    <text evidence="10">The sequence shown here is derived from an EMBL/GenBank/DDBJ whole genome shotgun (WGS) entry which is preliminary data.</text>
</comment>
<keyword evidence="3 8" id="KW-0813">Transport</keyword>
<dbReference type="InterPro" id="IPR036259">
    <property type="entry name" value="MFS_trans_sf"/>
</dbReference>
<comment type="similarity">
    <text evidence="2 8">Belongs to the major facilitator superfamily. Bcr/CmlA family.</text>
</comment>
<evidence type="ECO:0000256" key="3">
    <source>
        <dbReference type="ARBA" id="ARBA00022448"/>
    </source>
</evidence>
<dbReference type="SUPFAM" id="SSF103473">
    <property type="entry name" value="MFS general substrate transporter"/>
    <property type="match status" value="1"/>
</dbReference>
<feature type="transmembrane region" description="Helical" evidence="8">
    <location>
        <begin position="372"/>
        <end position="393"/>
    </location>
</feature>
<evidence type="ECO:0000313" key="11">
    <source>
        <dbReference type="Proteomes" id="UP000598467"/>
    </source>
</evidence>
<feature type="transmembrane region" description="Helical" evidence="8">
    <location>
        <begin position="309"/>
        <end position="330"/>
    </location>
</feature>
<comment type="subcellular location">
    <subcellularLocation>
        <location evidence="8">Cell inner membrane</location>
        <topology evidence="8">Multi-pass membrane protein</topology>
    </subcellularLocation>
    <subcellularLocation>
        <location evidence="1">Cell membrane</location>
        <topology evidence="1">Multi-pass membrane protein</topology>
    </subcellularLocation>
</comment>
<feature type="transmembrane region" description="Helical" evidence="8">
    <location>
        <begin position="223"/>
        <end position="244"/>
    </location>
</feature>
<dbReference type="EMBL" id="JABFCZ010000052">
    <property type="protein sequence ID" value="MBD1549689.1"/>
    <property type="molecule type" value="Genomic_DNA"/>
</dbReference>
<keyword evidence="8" id="KW-0997">Cell inner membrane</keyword>
<dbReference type="AlphaFoldDB" id="A0A926P1Q1"/>
<dbReference type="PANTHER" id="PTHR23502">
    <property type="entry name" value="MAJOR FACILITATOR SUPERFAMILY"/>
    <property type="match status" value="1"/>
</dbReference>
<evidence type="ECO:0000256" key="5">
    <source>
        <dbReference type="ARBA" id="ARBA00022692"/>
    </source>
</evidence>
<evidence type="ECO:0000256" key="7">
    <source>
        <dbReference type="ARBA" id="ARBA00023136"/>
    </source>
</evidence>
<name>A0A926P1Q1_9HYPH</name>
<evidence type="ECO:0000256" key="4">
    <source>
        <dbReference type="ARBA" id="ARBA00022475"/>
    </source>
</evidence>
<evidence type="ECO:0000259" key="9">
    <source>
        <dbReference type="PROSITE" id="PS50850"/>
    </source>
</evidence>
<evidence type="ECO:0000313" key="10">
    <source>
        <dbReference type="EMBL" id="MBD1549689.1"/>
    </source>
</evidence>
<feature type="transmembrane region" description="Helical" evidence="8">
    <location>
        <begin position="342"/>
        <end position="366"/>
    </location>
</feature>
<dbReference type="InterPro" id="IPR004812">
    <property type="entry name" value="Efflux_drug-R_Bcr/CmlA"/>
</dbReference>
<accession>A0A926P1Q1</accession>
<feature type="transmembrane region" description="Helical" evidence="8">
    <location>
        <begin position="250"/>
        <end position="272"/>
    </location>
</feature>
<dbReference type="PANTHER" id="PTHR23502:SF132">
    <property type="entry name" value="POLYAMINE TRANSPORTER 2-RELATED"/>
    <property type="match status" value="1"/>
</dbReference>
<feature type="transmembrane region" description="Helical" evidence="8">
    <location>
        <begin position="48"/>
        <end position="68"/>
    </location>
</feature>
<dbReference type="PROSITE" id="PS50850">
    <property type="entry name" value="MFS"/>
    <property type="match status" value="1"/>
</dbReference>
<protein>
    <recommendedName>
        <fullName evidence="8">Bcr/CflA family efflux transporter</fullName>
    </recommendedName>
</protein>
<dbReference type="Proteomes" id="UP000598467">
    <property type="component" value="Unassembled WGS sequence"/>
</dbReference>
<dbReference type="Gene3D" id="1.20.1720.10">
    <property type="entry name" value="Multidrug resistance protein D"/>
    <property type="match status" value="1"/>
</dbReference>
<feature type="transmembrane region" description="Helical" evidence="8">
    <location>
        <begin position="138"/>
        <end position="160"/>
    </location>
</feature>